<evidence type="ECO:0000313" key="4">
    <source>
        <dbReference type="EMBL" id="ETW11843.1"/>
    </source>
</evidence>
<name>W4HHF9_9RHOB</name>
<dbReference type="Pfam" id="PF00583">
    <property type="entry name" value="Acetyltransf_1"/>
    <property type="match status" value="1"/>
</dbReference>
<reference evidence="4 5" key="1">
    <citation type="journal article" date="2014" name="Antonie Van Leeuwenhoek">
        <title>Roseivivax atlanticus sp. nov., isolated from surface seawater of the Atlantic Ocean.</title>
        <authorList>
            <person name="Li G."/>
            <person name="Lai Q."/>
            <person name="Liu X."/>
            <person name="Sun F."/>
            <person name="Shao Z."/>
        </authorList>
    </citation>
    <scope>NUCLEOTIDE SEQUENCE [LARGE SCALE GENOMIC DNA]</scope>
    <source>
        <strain evidence="4 5">22II-s10s</strain>
    </source>
</reference>
<keyword evidence="5" id="KW-1185">Reference proteome</keyword>
<dbReference type="CDD" id="cd04301">
    <property type="entry name" value="NAT_SF"/>
    <property type="match status" value="1"/>
</dbReference>
<feature type="domain" description="N-acetyltransferase" evidence="3">
    <location>
        <begin position="1"/>
        <end position="137"/>
    </location>
</feature>
<dbReference type="PANTHER" id="PTHR43877">
    <property type="entry name" value="AMINOALKYLPHOSPHONATE N-ACETYLTRANSFERASE-RELATED-RELATED"/>
    <property type="match status" value="1"/>
</dbReference>
<dbReference type="PROSITE" id="PS51186">
    <property type="entry name" value="GNAT"/>
    <property type="match status" value="1"/>
</dbReference>
<dbReference type="GO" id="GO:0016747">
    <property type="term" value="F:acyltransferase activity, transferring groups other than amino-acyl groups"/>
    <property type="evidence" value="ECO:0007669"/>
    <property type="project" value="InterPro"/>
</dbReference>
<keyword evidence="1 4" id="KW-0808">Transferase</keyword>
<dbReference type="Proteomes" id="UP000019063">
    <property type="component" value="Unassembled WGS sequence"/>
</dbReference>
<dbReference type="InterPro" id="IPR050832">
    <property type="entry name" value="Bact_Acetyltransf"/>
</dbReference>
<dbReference type="AlphaFoldDB" id="W4HHF9"/>
<evidence type="ECO:0000256" key="1">
    <source>
        <dbReference type="ARBA" id="ARBA00022679"/>
    </source>
</evidence>
<dbReference type="RefSeq" id="WP_043845369.1">
    <property type="nucleotide sequence ID" value="NZ_AQQW01000009.1"/>
</dbReference>
<evidence type="ECO:0000256" key="2">
    <source>
        <dbReference type="ARBA" id="ARBA00023315"/>
    </source>
</evidence>
<proteinExistence type="predicted"/>
<evidence type="ECO:0000259" key="3">
    <source>
        <dbReference type="PROSITE" id="PS51186"/>
    </source>
</evidence>
<dbReference type="InterPro" id="IPR016181">
    <property type="entry name" value="Acyl_CoA_acyltransferase"/>
</dbReference>
<sequence length="143" mass="15693">MTPDDIAALMQRAYRHQTPWRPDDVAAVTARRTTRVFSDDGAVLIAQVVADEAEILALVTDPDRQREGRAARLLDTFHAEMAEGGVTRTVLDVAEDNAPALALYESRGYRTTAARAAYYKRPEGGHADALLMARPMTEGHARS</sequence>
<dbReference type="eggNOG" id="COG0456">
    <property type="taxonomic scope" value="Bacteria"/>
</dbReference>
<dbReference type="InterPro" id="IPR000182">
    <property type="entry name" value="GNAT_dom"/>
</dbReference>
<dbReference type="Gene3D" id="3.40.630.30">
    <property type="match status" value="1"/>
</dbReference>
<keyword evidence="2" id="KW-0012">Acyltransferase</keyword>
<organism evidence="4 5">
    <name type="scientific">Roseivivax marinus</name>
    <dbReference type="NCBI Taxonomy" id="1379903"/>
    <lineage>
        <taxon>Bacteria</taxon>
        <taxon>Pseudomonadati</taxon>
        <taxon>Pseudomonadota</taxon>
        <taxon>Alphaproteobacteria</taxon>
        <taxon>Rhodobacterales</taxon>
        <taxon>Roseobacteraceae</taxon>
        <taxon>Roseivivax</taxon>
    </lineage>
</organism>
<dbReference type="STRING" id="1379903.ATO8_14292"/>
<gene>
    <name evidence="4" type="ORF">ATO8_14292</name>
</gene>
<dbReference type="SUPFAM" id="SSF55729">
    <property type="entry name" value="Acyl-CoA N-acyltransferases (Nat)"/>
    <property type="match status" value="1"/>
</dbReference>
<evidence type="ECO:0000313" key="5">
    <source>
        <dbReference type="Proteomes" id="UP000019063"/>
    </source>
</evidence>
<comment type="caution">
    <text evidence="4">The sequence shown here is derived from an EMBL/GenBank/DDBJ whole genome shotgun (WGS) entry which is preliminary data.</text>
</comment>
<accession>W4HHF9</accession>
<dbReference type="EMBL" id="AQQW01000009">
    <property type="protein sequence ID" value="ETW11843.1"/>
    <property type="molecule type" value="Genomic_DNA"/>
</dbReference>
<protein>
    <submittedName>
        <fullName evidence="4">Ribosomal-protein-alanine acetyltransferase</fullName>
    </submittedName>
</protein>